<sequence>MANKEKLFTEFTAPSTQEWLDKIEVDLKGADFQKRLVWRTNEGFNVQPFYRREDLANLKTPDALPGEFPFVRGNKKDSNTWYVRQNISLDGAGNATSKEIAKAANAKALDILNKGIDSLGFHIPGKLVSMDTIETLLDGIYCECVEVNFSTCQRHSLELAEILKTYWQKKGYDKEKIVGSIEWDPMKKIVMTGKDVTPVLAFGPKLAESLKEYPNFRSIIVHSDALNNAGAYIVQELGYALAWGNEYLQQLTDAGVDVDLAAKSIKFNMGVSENYFMEIAKFRAARLLWAQIVKQYEPKCDCACKMIINATTSTYNQTLFDSYVNLLRSQTEAMSAALGSVHSMVVTPFDAPYEEATDFSERIARNQQLLIKEESHFDRIVDPSAGSYYIEHLTDALATEAWKIFLKVEEEGGFLAAIKAGTIQDDINATNVKRHGDAAKRKEFLLGTNQFPNFTEKSENKRAYKHHCGCGGVHHQGEENVAFKAIETTRLAADFENLRIHTEETKVPTAFMLTIGNLAMRQARAQFSCNFLACAGYKVIDNLGFKTVEEGVDAALEAKADIVVICSSDDEYAEYAIPAFKYLNGRAMFVVAGAPACMEDLKAAGIENFVHVKCNVLETLKEYNQKLGI</sequence>
<dbReference type="Gene3D" id="3.40.50.280">
    <property type="entry name" value="Cobalamin-binding domain"/>
    <property type="match status" value="1"/>
</dbReference>
<accession>A0A1H5UGR2</accession>
<evidence type="ECO:0000256" key="7">
    <source>
        <dbReference type="ARBA" id="ARBA00023235"/>
    </source>
</evidence>
<dbReference type="Proteomes" id="UP000236735">
    <property type="component" value="Unassembled WGS sequence"/>
</dbReference>
<evidence type="ECO:0000313" key="11">
    <source>
        <dbReference type="EMBL" id="SEF74224.1"/>
    </source>
</evidence>
<evidence type="ECO:0000259" key="10">
    <source>
        <dbReference type="Pfam" id="PF01642"/>
    </source>
</evidence>
<protein>
    <recommendedName>
        <fullName evidence="9">Methylmalonyl-CoA mutase small subunit</fullName>
        <ecNumber evidence="9">5.4.99.2</ecNumber>
    </recommendedName>
</protein>
<dbReference type="GO" id="GO:0019652">
    <property type="term" value="P:lactate fermentation to propionate and acetate"/>
    <property type="evidence" value="ECO:0007669"/>
    <property type="project" value="InterPro"/>
</dbReference>
<feature type="domain" description="Methylmalonyl-CoA mutase alpha/beta chain catalytic" evidence="10">
    <location>
        <begin position="40"/>
        <end position="458"/>
    </location>
</feature>
<reference evidence="11 12" key="1">
    <citation type="submission" date="2016-10" db="EMBL/GenBank/DDBJ databases">
        <authorList>
            <person name="de Groot N.N."/>
        </authorList>
    </citation>
    <scope>NUCLEOTIDE SEQUENCE [LARGE SCALE GENOMIC DNA]</scope>
    <source>
        <strain evidence="11 12">AR32</strain>
    </source>
</reference>
<dbReference type="InterPro" id="IPR004608">
    <property type="entry name" value="MMCoA_mutase_b"/>
</dbReference>
<dbReference type="Pfam" id="PF01642">
    <property type="entry name" value="MM_CoA_mutase"/>
    <property type="match status" value="1"/>
</dbReference>
<organism evidence="11 12">
    <name type="scientific">Xylanibacter ruminicola</name>
    <name type="common">Prevotella ruminicola</name>
    <dbReference type="NCBI Taxonomy" id="839"/>
    <lineage>
        <taxon>Bacteria</taxon>
        <taxon>Pseudomonadati</taxon>
        <taxon>Bacteroidota</taxon>
        <taxon>Bacteroidia</taxon>
        <taxon>Bacteroidales</taxon>
        <taxon>Prevotellaceae</taxon>
        <taxon>Xylanibacter</taxon>
    </lineage>
</organism>
<evidence type="ECO:0000256" key="3">
    <source>
        <dbReference type="ARBA" id="ARBA00005146"/>
    </source>
</evidence>
<dbReference type="InterPro" id="IPR058549">
    <property type="entry name" value="MeMalonylCoA_mutase_a/b_site"/>
</dbReference>
<comment type="catalytic activity">
    <reaction evidence="1">
        <text>(R)-methylmalonyl-CoA = succinyl-CoA</text>
        <dbReference type="Rhea" id="RHEA:22888"/>
        <dbReference type="ChEBI" id="CHEBI:57292"/>
        <dbReference type="ChEBI" id="CHEBI:57326"/>
        <dbReference type="EC" id="5.4.99.2"/>
    </reaction>
</comment>
<dbReference type="InterPro" id="IPR016176">
    <property type="entry name" value="Cbl-dep_enz_cat"/>
</dbReference>
<evidence type="ECO:0000256" key="1">
    <source>
        <dbReference type="ARBA" id="ARBA00000290"/>
    </source>
</evidence>
<dbReference type="GO" id="GO:0031419">
    <property type="term" value="F:cobalamin binding"/>
    <property type="evidence" value="ECO:0007669"/>
    <property type="project" value="UniProtKB-KW"/>
</dbReference>
<keyword evidence="7" id="KW-0413">Isomerase</keyword>
<evidence type="ECO:0000313" key="12">
    <source>
        <dbReference type="Proteomes" id="UP000236735"/>
    </source>
</evidence>
<comment type="similarity">
    <text evidence="4">Belongs to the methylmalonyl-CoA mutase family.</text>
</comment>
<dbReference type="SUPFAM" id="SSF52242">
    <property type="entry name" value="Cobalamin (vitamin B12)-binding domain"/>
    <property type="match status" value="1"/>
</dbReference>
<dbReference type="InterPro" id="IPR006099">
    <property type="entry name" value="MeMalonylCoA_mutase_a/b_cat"/>
</dbReference>
<dbReference type="PROSITE" id="PS00544">
    <property type="entry name" value="METMALONYL_COA_MUTASE"/>
    <property type="match status" value="1"/>
</dbReference>
<dbReference type="AlphaFoldDB" id="A0A1H5UGR2"/>
<evidence type="ECO:0000256" key="2">
    <source>
        <dbReference type="ARBA" id="ARBA00001922"/>
    </source>
</evidence>
<comment type="subunit">
    <text evidence="5">Heterodimer of an alpha and a beta chain.</text>
</comment>
<dbReference type="RefSeq" id="WP_103915532.1">
    <property type="nucleotide sequence ID" value="NZ_FNUV01000003.1"/>
</dbReference>
<dbReference type="PANTHER" id="PTHR48101:SF1">
    <property type="entry name" value="METHYLMALONYL-COA MUTASE, LARGE SUBUNIT"/>
    <property type="match status" value="1"/>
</dbReference>
<evidence type="ECO:0000256" key="6">
    <source>
        <dbReference type="ARBA" id="ARBA00022628"/>
    </source>
</evidence>
<evidence type="ECO:0000256" key="4">
    <source>
        <dbReference type="ARBA" id="ARBA00008465"/>
    </source>
</evidence>
<dbReference type="UniPathway" id="UPA00945">
    <property type="reaction ID" value="UER00910"/>
</dbReference>
<dbReference type="PANTHER" id="PTHR48101">
    <property type="entry name" value="METHYLMALONYL-COA MUTASE, MITOCHONDRIAL-RELATED"/>
    <property type="match status" value="1"/>
</dbReference>
<evidence type="ECO:0000256" key="8">
    <source>
        <dbReference type="ARBA" id="ARBA00023285"/>
    </source>
</evidence>
<comment type="cofactor">
    <cofactor evidence="2">
        <name>adenosylcob(III)alamin</name>
        <dbReference type="ChEBI" id="CHEBI:18408"/>
    </cofactor>
</comment>
<dbReference type="EMBL" id="FNUV01000003">
    <property type="protein sequence ID" value="SEF74224.1"/>
    <property type="molecule type" value="Genomic_DNA"/>
</dbReference>
<dbReference type="GO" id="GO:0046872">
    <property type="term" value="F:metal ion binding"/>
    <property type="evidence" value="ECO:0007669"/>
    <property type="project" value="InterPro"/>
</dbReference>
<dbReference type="NCBIfam" id="TIGR00642">
    <property type="entry name" value="mmCoA_mut_beta"/>
    <property type="match status" value="1"/>
</dbReference>
<dbReference type="GO" id="GO:0004494">
    <property type="term" value="F:methylmalonyl-CoA mutase activity"/>
    <property type="evidence" value="ECO:0007669"/>
    <property type="project" value="UniProtKB-UniRule"/>
</dbReference>
<dbReference type="CDD" id="cd03677">
    <property type="entry name" value="MM_CoA_mutase_beta"/>
    <property type="match status" value="1"/>
</dbReference>
<dbReference type="Gene3D" id="3.20.20.240">
    <property type="entry name" value="Methylmalonyl-CoA mutase"/>
    <property type="match status" value="1"/>
</dbReference>
<proteinExistence type="inferred from homology"/>
<comment type="pathway">
    <text evidence="3">Metabolic intermediate metabolism; propanoyl-CoA degradation; succinyl-CoA from propanoyl-CoA: step 3/3.</text>
</comment>
<gene>
    <name evidence="11" type="ORF">SAMN05216354_1460</name>
</gene>
<dbReference type="EC" id="5.4.99.2" evidence="9"/>
<keyword evidence="6" id="KW-0846">Cobalamin</keyword>
<evidence type="ECO:0000256" key="5">
    <source>
        <dbReference type="ARBA" id="ARBA00011870"/>
    </source>
</evidence>
<keyword evidence="8" id="KW-0170">Cobalt</keyword>
<name>A0A1H5UGR2_XYLRU</name>
<dbReference type="InterPro" id="IPR036724">
    <property type="entry name" value="Cobalamin-bd_sf"/>
</dbReference>
<dbReference type="SUPFAM" id="SSF51703">
    <property type="entry name" value="Cobalamin (vitamin B12)-dependent enzymes"/>
    <property type="match status" value="1"/>
</dbReference>
<evidence type="ECO:0000256" key="9">
    <source>
        <dbReference type="NCBIfam" id="TIGR00642"/>
    </source>
</evidence>